<dbReference type="RefSeq" id="WP_241295004.1">
    <property type="nucleotide sequence ID" value="NZ_JAKZGR010000008.1"/>
</dbReference>
<accession>A0ABV8ETP9</accession>
<proteinExistence type="predicted"/>
<sequence>MMKKYISLLTFLLLFGACADDDKPGNCEYQREYDDFEAKLNLFIENTNSFNCNAVRQSAIRLLNKLDGCAGVQGVEEAVKQWRDLDCNISGG</sequence>
<comment type="caution">
    <text evidence="2">The sequence shown here is derived from an EMBL/GenBank/DDBJ whole genome shotgun (WGS) entry which is preliminary data.</text>
</comment>
<protein>
    <recommendedName>
        <fullName evidence="4">Lipoprotein</fullName>
    </recommendedName>
</protein>
<feature type="chain" id="PRO_5046359371" description="Lipoprotein" evidence="1">
    <location>
        <begin position="20"/>
        <end position="92"/>
    </location>
</feature>
<dbReference type="PROSITE" id="PS51257">
    <property type="entry name" value="PROKAR_LIPOPROTEIN"/>
    <property type="match status" value="1"/>
</dbReference>
<evidence type="ECO:0000313" key="3">
    <source>
        <dbReference type="Proteomes" id="UP001595766"/>
    </source>
</evidence>
<keyword evidence="3" id="KW-1185">Reference proteome</keyword>
<keyword evidence="1" id="KW-0732">Signal</keyword>
<reference evidence="3" key="1">
    <citation type="journal article" date="2019" name="Int. J. Syst. Evol. Microbiol.">
        <title>The Global Catalogue of Microorganisms (GCM) 10K type strain sequencing project: providing services to taxonomists for standard genome sequencing and annotation.</title>
        <authorList>
            <consortium name="The Broad Institute Genomics Platform"/>
            <consortium name="The Broad Institute Genome Sequencing Center for Infectious Disease"/>
            <person name="Wu L."/>
            <person name="Ma J."/>
        </authorList>
    </citation>
    <scope>NUCLEOTIDE SEQUENCE [LARGE SCALE GENOMIC DNA]</scope>
    <source>
        <strain evidence="3">CECT 8551</strain>
    </source>
</reference>
<evidence type="ECO:0000313" key="2">
    <source>
        <dbReference type="EMBL" id="MFC3978382.1"/>
    </source>
</evidence>
<organism evidence="2 3">
    <name type="scientific">Belliella kenyensis</name>
    <dbReference type="NCBI Taxonomy" id="1472724"/>
    <lineage>
        <taxon>Bacteria</taxon>
        <taxon>Pseudomonadati</taxon>
        <taxon>Bacteroidota</taxon>
        <taxon>Cytophagia</taxon>
        <taxon>Cytophagales</taxon>
        <taxon>Cyclobacteriaceae</taxon>
        <taxon>Belliella</taxon>
    </lineage>
</organism>
<name>A0ABV8ETP9_9BACT</name>
<gene>
    <name evidence="2" type="ORF">ACFOUP_18510</name>
</gene>
<feature type="signal peptide" evidence="1">
    <location>
        <begin position="1"/>
        <end position="19"/>
    </location>
</feature>
<dbReference type="Proteomes" id="UP001595766">
    <property type="component" value="Unassembled WGS sequence"/>
</dbReference>
<evidence type="ECO:0008006" key="4">
    <source>
        <dbReference type="Google" id="ProtNLM"/>
    </source>
</evidence>
<dbReference type="EMBL" id="JBHSAV010000094">
    <property type="protein sequence ID" value="MFC3978382.1"/>
    <property type="molecule type" value="Genomic_DNA"/>
</dbReference>
<evidence type="ECO:0000256" key="1">
    <source>
        <dbReference type="SAM" id="SignalP"/>
    </source>
</evidence>